<gene>
    <name evidence="1" type="ORF">O0Q50_23700</name>
</gene>
<evidence type="ECO:0000313" key="1">
    <source>
        <dbReference type="EMBL" id="MDU9694194.1"/>
    </source>
</evidence>
<evidence type="ECO:0000313" key="2">
    <source>
        <dbReference type="Proteomes" id="UP001269400"/>
    </source>
</evidence>
<name>A0AAX6NFC5_PRIAR</name>
<comment type="caution">
    <text evidence="1">The sequence shown here is derived from an EMBL/GenBank/DDBJ whole genome shotgun (WGS) entry which is preliminary data.</text>
</comment>
<protein>
    <submittedName>
        <fullName evidence="1">Uncharacterized protein</fullName>
    </submittedName>
</protein>
<dbReference type="AlphaFoldDB" id="A0AAX6NFC5"/>
<organism evidence="1 2">
    <name type="scientific">Priestia aryabhattai</name>
    <name type="common">Bacillus aryabhattai</name>
    <dbReference type="NCBI Taxonomy" id="412384"/>
    <lineage>
        <taxon>Bacteria</taxon>
        <taxon>Bacillati</taxon>
        <taxon>Bacillota</taxon>
        <taxon>Bacilli</taxon>
        <taxon>Bacillales</taxon>
        <taxon>Bacillaceae</taxon>
        <taxon>Priestia</taxon>
    </lineage>
</organism>
<reference evidence="1" key="1">
    <citation type="journal article" date="2022" name="J Environ Chem Eng">
        <title>Biodegradation of petroleum oil using a constructed nonpathogenic and heavy metal-tolerant bacterial consortium isolated from marine sponges.</title>
        <authorList>
            <person name="Dechsakulwatana C."/>
            <person name="Rungsihiranrut A."/>
            <person name="Muangchinda C."/>
            <person name="Ningthoujam R."/>
            <person name="Klankeo P."/>
            <person name="Pinyakong O."/>
        </authorList>
    </citation>
    <scope>NUCLEOTIDE SEQUENCE</scope>
    <source>
        <strain evidence="1">TL01-2</strain>
    </source>
</reference>
<reference evidence="1" key="2">
    <citation type="submission" date="2022-12" db="EMBL/GenBank/DDBJ databases">
        <authorList>
            <person name="Dechsakulwatana C."/>
            <person name="Rungsihiranrut A."/>
            <person name="Muangchinda C."/>
            <person name="Ningthoujam R."/>
            <person name="Klankeo P."/>
            <person name="Pinyakong O."/>
        </authorList>
    </citation>
    <scope>NUCLEOTIDE SEQUENCE</scope>
    <source>
        <strain evidence="1">TL01-2</strain>
    </source>
</reference>
<sequence>MARFLETKSTAYSFESYGNLLATDKVFGNMTNTSVRHLPTGGYLVRNCVTNNVDAVVVLVKEGDKLMAYHAA</sequence>
<accession>A0AAX6NFC5</accession>
<dbReference type="EMBL" id="JAPTGD010000002">
    <property type="protein sequence ID" value="MDU9694194.1"/>
    <property type="molecule type" value="Genomic_DNA"/>
</dbReference>
<dbReference type="Proteomes" id="UP001269400">
    <property type="component" value="Unassembled WGS sequence"/>
</dbReference>
<proteinExistence type="predicted"/>
<dbReference type="RefSeq" id="WP_316911406.1">
    <property type="nucleotide sequence ID" value="NZ_JAPTGD010000002.1"/>
</dbReference>